<dbReference type="EMBL" id="BSPW01000061">
    <property type="protein sequence ID" value="GLT18927.1"/>
    <property type="molecule type" value="Genomic_DNA"/>
</dbReference>
<evidence type="ECO:0000313" key="3">
    <source>
        <dbReference type="Proteomes" id="UP001157138"/>
    </source>
</evidence>
<evidence type="ECO:0000256" key="1">
    <source>
        <dbReference type="SAM" id="SignalP"/>
    </source>
</evidence>
<evidence type="ECO:0000313" key="2">
    <source>
        <dbReference type="EMBL" id="GLT18927.1"/>
    </source>
</evidence>
<protein>
    <submittedName>
        <fullName evidence="2">Uncharacterized protein</fullName>
    </submittedName>
</protein>
<proteinExistence type="predicted"/>
<sequence>MLKKLLFISFLLPCLAFANEGALESSNTDSVSSSETLIPGGWSEFRTTLTRDDYSIFYQALGGLVGVSYSPFAVSSSVTAGMSYKFICNAQATYPNAPIYAAVVEVYHPINGIPELVSINEIN</sequence>
<accession>A0ABQ6F2I5</accession>
<gene>
    <name evidence="2" type="ORF">GCM10007938_27090</name>
</gene>
<feature type="signal peptide" evidence="1">
    <location>
        <begin position="1"/>
        <end position="18"/>
    </location>
</feature>
<dbReference type="Proteomes" id="UP001157138">
    <property type="component" value="Unassembled WGS sequence"/>
</dbReference>
<feature type="chain" id="PRO_5047008493" evidence="1">
    <location>
        <begin position="19"/>
        <end position="123"/>
    </location>
</feature>
<comment type="caution">
    <text evidence="2">The sequence shown here is derived from an EMBL/GenBank/DDBJ whole genome shotgun (WGS) entry which is preliminary data.</text>
</comment>
<dbReference type="RefSeq" id="WP_284192799.1">
    <property type="nucleotide sequence ID" value="NZ_BSPW01000061.1"/>
</dbReference>
<reference evidence="3" key="1">
    <citation type="journal article" date="2019" name="Int. J. Syst. Evol. Microbiol.">
        <title>The Global Catalogue of Microorganisms (GCM) 10K type strain sequencing project: providing services to taxonomists for standard genome sequencing and annotation.</title>
        <authorList>
            <consortium name="The Broad Institute Genomics Platform"/>
            <consortium name="The Broad Institute Genome Sequencing Center for Infectious Disease"/>
            <person name="Wu L."/>
            <person name="Ma J."/>
        </authorList>
    </citation>
    <scope>NUCLEOTIDE SEQUENCE [LARGE SCALE GENOMIC DNA]</scope>
    <source>
        <strain evidence="3">NBRC 108723</strain>
    </source>
</reference>
<keyword evidence="1" id="KW-0732">Signal</keyword>
<organism evidence="2 3">
    <name type="scientific">Vibrio zhanjiangensis</name>
    <dbReference type="NCBI Taxonomy" id="1046128"/>
    <lineage>
        <taxon>Bacteria</taxon>
        <taxon>Pseudomonadati</taxon>
        <taxon>Pseudomonadota</taxon>
        <taxon>Gammaproteobacteria</taxon>
        <taxon>Vibrionales</taxon>
        <taxon>Vibrionaceae</taxon>
        <taxon>Vibrio</taxon>
    </lineage>
</organism>
<name>A0ABQ6F2I5_9VIBR</name>
<keyword evidence="3" id="KW-1185">Reference proteome</keyword>